<evidence type="ECO:0000313" key="3">
    <source>
        <dbReference type="EMBL" id="CAI9094490.1"/>
    </source>
</evidence>
<dbReference type="CDD" id="cd06222">
    <property type="entry name" value="RNase_H_like"/>
    <property type="match status" value="1"/>
</dbReference>
<evidence type="ECO:0000259" key="2">
    <source>
        <dbReference type="Pfam" id="PF13456"/>
    </source>
</evidence>
<dbReference type="GO" id="GO:0004523">
    <property type="term" value="F:RNA-DNA hybrid ribonuclease activity"/>
    <property type="evidence" value="ECO:0007669"/>
    <property type="project" value="InterPro"/>
</dbReference>
<feature type="region of interest" description="Disordered" evidence="1">
    <location>
        <begin position="316"/>
        <end position="336"/>
    </location>
</feature>
<dbReference type="AlphaFoldDB" id="A0AAV1CGD7"/>
<sequence>MDEFYNDESFVDSDSCEIMSIQGEGNTKSDSQENPLDHLDLPHQRASIKKTSKDLLAPGIDRHQNCLIGVLLGDRNFSRNKMQAYVRELGRKSYGHQKGRQSLCLQAQSILDDCDYACDERKELFPTSMRTHGNKSQKKNIKLSKRYMTQCAHYFQGIRDDTILEGFNFTRKKQATTFRTNLRLAIQTAETKMMETEHSLQQQPQPPQSALSDPGPSQPAELPGSSTLLAAMTQLVTRVDRSPSPISWDWFFNKDSGKLEEVFSPLKIQQLKREETKKVTAIQVPNLDGVLGRRTTPSSPTERKTPINLQLLSKRDRASFAEGGTDTPTTLTPPNKRRNLLEAGQRVNYEKSSLITSPNTKRQNQNQGQQIQEIELRQVSVASESSRLIEQRQSKFFIRIDGAFKQDSWKGGAAWEIVSESRIHISSRRETLFAQSALHTEARACLRGLQSPRDLGPSDVDLQTDNVAVSAIIRGKAFPEHLTDLGVDIHSLAQSIPNTNMYKVDRSIVENVHKIS</sequence>
<dbReference type="InterPro" id="IPR002156">
    <property type="entry name" value="RNaseH_domain"/>
</dbReference>
<proteinExistence type="predicted"/>
<feature type="compositionally biased region" description="Low complexity" evidence="1">
    <location>
        <begin position="325"/>
        <end position="334"/>
    </location>
</feature>
<dbReference type="Proteomes" id="UP001161247">
    <property type="component" value="Chromosome 2"/>
</dbReference>
<dbReference type="Pfam" id="PF13456">
    <property type="entry name" value="RVT_3"/>
    <property type="match status" value="1"/>
</dbReference>
<name>A0AAV1CGD7_OLDCO</name>
<dbReference type="SUPFAM" id="SSF53098">
    <property type="entry name" value="Ribonuclease H-like"/>
    <property type="match status" value="1"/>
</dbReference>
<organism evidence="3 4">
    <name type="scientific">Oldenlandia corymbosa var. corymbosa</name>
    <dbReference type="NCBI Taxonomy" id="529605"/>
    <lineage>
        <taxon>Eukaryota</taxon>
        <taxon>Viridiplantae</taxon>
        <taxon>Streptophyta</taxon>
        <taxon>Embryophyta</taxon>
        <taxon>Tracheophyta</taxon>
        <taxon>Spermatophyta</taxon>
        <taxon>Magnoliopsida</taxon>
        <taxon>eudicotyledons</taxon>
        <taxon>Gunneridae</taxon>
        <taxon>Pentapetalae</taxon>
        <taxon>asterids</taxon>
        <taxon>lamiids</taxon>
        <taxon>Gentianales</taxon>
        <taxon>Rubiaceae</taxon>
        <taxon>Rubioideae</taxon>
        <taxon>Spermacoceae</taxon>
        <taxon>Hedyotis-Oldenlandia complex</taxon>
        <taxon>Oldenlandia</taxon>
    </lineage>
</organism>
<protein>
    <submittedName>
        <fullName evidence="3">OLC1v1030239C1</fullName>
    </submittedName>
</protein>
<keyword evidence="4" id="KW-1185">Reference proteome</keyword>
<dbReference type="GO" id="GO:0003676">
    <property type="term" value="F:nucleic acid binding"/>
    <property type="evidence" value="ECO:0007669"/>
    <property type="project" value="InterPro"/>
</dbReference>
<accession>A0AAV1CGD7</accession>
<evidence type="ECO:0000256" key="1">
    <source>
        <dbReference type="SAM" id="MobiDB-lite"/>
    </source>
</evidence>
<dbReference type="InterPro" id="IPR012337">
    <property type="entry name" value="RNaseH-like_sf"/>
</dbReference>
<feature type="domain" description="RNase H type-1" evidence="2">
    <location>
        <begin position="400"/>
        <end position="509"/>
    </location>
</feature>
<feature type="region of interest" description="Disordered" evidence="1">
    <location>
        <begin position="192"/>
        <end position="224"/>
    </location>
</feature>
<evidence type="ECO:0000313" key="4">
    <source>
        <dbReference type="Proteomes" id="UP001161247"/>
    </source>
</evidence>
<gene>
    <name evidence="3" type="ORF">OLC1_LOCUS5642</name>
</gene>
<dbReference type="InterPro" id="IPR044730">
    <property type="entry name" value="RNase_H-like_dom_plant"/>
</dbReference>
<dbReference type="InterPro" id="IPR036397">
    <property type="entry name" value="RNaseH_sf"/>
</dbReference>
<dbReference type="EMBL" id="OX459119">
    <property type="protein sequence ID" value="CAI9094490.1"/>
    <property type="molecule type" value="Genomic_DNA"/>
</dbReference>
<dbReference type="Gene3D" id="3.30.420.10">
    <property type="entry name" value="Ribonuclease H-like superfamily/Ribonuclease H"/>
    <property type="match status" value="1"/>
</dbReference>
<reference evidence="3" key="1">
    <citation type="submission" date="2023-03" db="EMBL/GenBank/DDBJ databases">
        <authorList>
            <person name="Julca I."/>
        </authorList>
    </citation>
    <scope>NUCLEOTIDE SEQUENCE</scope>
</reference>